<gene>
    <name evidence="2" type="ORF">LSTR_LSTR015884</name>
</gene>
<dbReference type="EMBL" id="QKKF02018626">
    <property type="protein sequence ID" value="RZF40276.1"/>
    <property type="molecule type" value="Genomic_DNA"/>
</dbReference>
<feature type="compositionally biased region" description="Polar residues" evidence="1">
    <location>
        <begin position="301"/>
        <end position="322"/>
    </location>
</feature>
<feature type="region of interest" description="Disordered" evidence="1">
    <location>
        <begin position="388"/>
        <end position="428"/>
    </location>
</feature>
<name>A0A482X3T4_LAOST</name>
<accession>A0A482X3T4</accession>
<proteinExistence type="predicted"/>
<feature type="compositionally biased region" description="Low complexity" evidence="1">
    <location>
        <begin position="84"/>
        <end position="95"/>
    </location>
</feature>
<dbReference type="STRING" id="195883.A0A482X3T4"/>
<protein>
    <submittedName>
        <fullName evidence="2">Uncharacterized protein</fullName>
    </submittedName>
</protein>
<dbReference type="InParanoid" id="A0A482X3T4"/>
<organism evidence="2 3">
    <name type="scientific">Laodelphax striatellus</name>
    <name type="common">Small brown planthopper</name>
    <name type="synonym">Delphax striatella</name>
    <dbReference type="NCBI Taxonomy" id="195883"/>
    <lineage>
        <taxon>Eukaryota</taxon>
        <taxon>Metazoa</taxon>
        <taxon>Ecdysozoa</taxon>
        <taxon>Arthropoda</taxon>
        <taxon>Hexapoda</taxon>
        <taxon>Insecta</taxon>
        <taxon>Pterygota</taxon>
        <taxon>Neoptera</taxon>
        <taxon>Paraneoptera</taxon>
        <taxon>Hemiptera</taxon>
        <taxon>Auchenorrhyncha</taxon>
        <taxon>Fulgoroidea</taxon>
        <taxon>Delphacidae</taxon>
        <taxon>Criomorphinae</taxon>
        <taxon>Laodelphax</taxon>
    </lineage>
</organism>
<feature type="compositionally biased region" description="Polar residues" evidence="1">
    <location>
        <begin position="50"/>
        <end position="59"/>
    </location>
</feature>
<evidence type="ECO:0000313" key="3">
    <source>
        <dbReference type="Proteomes" id="UP000291343"/>
    </source>
</evidence>
<feature type="region of interest" description="Disordered" evidence="1">
    <location>
        <begin position="1"/>
        <end position="113"/>
    </location>
</feature>
<feature type="region of interest" description="Disordered" evidence="1">
    <location>
        <begin position="298"/>
        <end position="323"/>
    </location>
</feature>
<reference evidence="2 3" key="1">
    <citation type="journal article" date="2017" name="Gigascience">
        <title>Genome sequence of the small brown planthopper, Laodelphax striatellus.</title>
        <authorList>
            <person name="Zhu J."/>
            <person name="Jiang F."/>
            <person name="Wang X."/>
            <person name="Yang P."/>
            <person name="Bao Y."/>
            <person name="Zhao W."/>
            <person name="Wang W."/>
            <person name="Lu H."/>
            <person name="Wang Q."/>
            <person name="Cui N."/>
            <person name="Li J."/>
            <person name="Chen X."/>
            <person name="Luo L."/>
            <person name="Yu J."/>
            <person name="Kang L."/>
            <person name="Cui F."/>
        </authorList>
    </citation>
    <scope>NUCLEOTIDE SEQUENCE [LARGE SCALE GENOMIC DNA]</scope>
    <source>
        <strain evidence="2">Lst14</strain>
    </source>
</reference>
<sequence length="428" mass="46837">MFGLSRTLSRISERSTTSEQERSDFEDDISTKPSSRSLSVDDESLLSSDRQPSLSSDPPSATDIPFEDRALPDLPPLPPEPRRSTSLLRRPLPLTQEEEWPSPPDSDSPFDTPVISHVETFYMEIKPEEATKVVVVDNKEVDPDNGESSTDENKTLQEETTTQSIMDESEGTVKLAVRPKSRFGGNSVSEDTSVGVCADFSSSSGTGTGTTVKHCQYYSCTVKSDDNSSLAGDFGLSLSTEMISSRKSSDDATEKFHTKPSALRLPQRSFDDYDSPCTDSDEGQAAALISPTRTTLKRRLQQSPSHQFIGQRSGSVPLSPTGVTGIKKFMEHRSKHRMGMKCTPYYSAPVPVSHEIRDVSEAIDRRGSGGGGSSRSIARSKCYSYYSLARDPPSDGSSSSLDNQDPPTAPNTIPRVSKKRRHHGAIRR</sequence>
<dbReference type="Proteomes" id="UP000291343">
    <property type="component" value="Unassembled WGS sequence"/>
</dbReference>
<feature type="compositionally biased region" description="Basic residues" evidence="1">
    <location>
        <begin position="416"/>
        <end position="428"/>
    </location>
</feature>
<evidence type="ECO:0000256" key="1">
    <source>
        <dbReference type="SAM" id="MobiDB-lite"/>
    </source>
</evidence>
<dbReference type="OrthoDB" id="9990815at2759"/>
<comment type="caution">
    <text evidence="2">The sequence shown here is derived from an EMBL/GenBank/DDBJ whole genome shotgun (WGS) entry which is preliminary data.</text>
</comment>
<evidence type="ECO:0000313" key="2">
    <source>
        <dbReference type="EMBL" id="RZF40276.1"/>
    </source>
</evidence>
<feature type="compositionally biased region" description="Low complexity" evidence="1">
    <location>
        <begin position="1"/>
        <end position="18"/>
    </location>
</feature>
<dbReference type="AlphaFoldDB" id="A0A482X3T4"/>
<keyword evidence="3" id="KW-1185">Reference proteome</keyword>
<feature type="region of interest" description="Disordered" evidence="1">
    <location>
        <begin position="134"/>
        <end position="188"/>
    </location>
</feature>